<reference evidence="2 3" key="1">
    <citation type="journal article" date="2023" name="Int. J. Mol. Sci.">
        <title>De Novo Assembly and Annotation of 11 Diverse Shrub Willow (Salix) Genomes Reveals Novel Gene Organization in Sex-Linked Regions.</title>
        <authorList>
            <person name="Hyden B."/>
            <person name="Feng K."/>
            <person name="Yates T.B."/>
            <person name="Jawdy S."/>
            <person name="Cereghino C."/>
            <person name="Smart L.B."/>
            <person name="Muchero W."/>
        </authorList>
    </citation>
    <scope>NUCLEOTIDE SEQUENCE [LARGE SCALE GENOMIC DNA]</scope>
    <source>
        <tissue evidence="2">Shoot tip</tissue>
    </source>
</reference>
<protein>
    <submittedName>
        <fullName evidence="2">Uncharacterized protein</fullName>
    </submittedName>
</protein>
<dbReference type="AlphaFoldDB" id="A0AAD6NWS6"/>
<proteinExistence type="predicted"/>
<accession>A0AAD6NWS6</accession>
<organism evidence="2 3">
    <name type="scientific">Salix udensis</name>
    <dbReference type="NCBI Taxonomy" id="889485"/>
    <lineage>
        <taxon>Eukaryota</taxon>
        <taxon>Viridiplantae</taxon>
        <taxon>Streptophyta</taxon>
        <taxon>Embryophyta</taxon>
        <taxon>Tracheophyta</taxon>
        <taxon>Spermatophyta</taxon>
        <taxon>Magnoliopsida</taxon>
        <taxon>eudicotyledons</taxon>
        <taxon>Gunneridae</taxon>
        <taxon>Pentapetalae</taxon>
        <taxon>rosids</taxon>
        <taxon>fabids</taxon>
        <taxon>Malpighiales</taxon>
        <taxon>Salicaceae</taxon>
        <taxon>Saliceae</taxon>
        <taxon>Salix</taxon>
    </lineage>
</organism>
<evidence type="ECO:0000313" key="2">
    <source>
        <dbReference type="EMBL" id="KAJ6407923.1"/>
    </source>
</evidence>
<comment type="caution">
    <text evidence="2">The sequence shown here is derived from an EMBL/GenBank/DDBJ whole genome shotgun (WGS) entry which is preliminary data.</text>
</comment>
<sequence>MESNFVLLGYSFQEDEINKGRRGMHANFTGKVLVQIVFANQRCRKGLENFSFSFSSSSRFLNYNKQHCFGSSCRPVTVAVASATLLPFVWESFASPEVKRESLKKKKMREEQVEDGHCRRQTA</sequence>
<dbReference type="Proteomes" id="UP001162972">
    <property type="component" value="Chromosome 6"/>
</dbReference>
<evidence type="ECO:0000256" key="1">
    <source>
        <dbReference type="SAM" id="MobiDB-lite"/>
    </source>
</evidence>
<gene>
    <name evidence="2" type="ORF">OIU84_011266</name>
</gene>
<feature type="compositionally biased region" description="Basic and acidic residues" evidence="1">
    <location>
        <begin position="108"/>
        <end position="123"/>
    </location>
</feature>
<dbReference type="EMBL" id="JAPFFJ010000016">
    <property type="protein sequence ID" value="KAJ6407923.1"/>
    <property type="molecule type" value="Genomic_DNA"/>
</dbReference>
<keyword evidence="3" id="KW-1185">Reference proteome</keyword>
<evidence type="ECO:0000313" key="3">
    <source>
        <dbReference type="Proteomes" id="UP001162972"/>
    </source>
</evidence>
<name>A0AAD6NWS6_9ROSI</name>
<feature type="region of interest" description="Disordered" evidence="1">
    <location>
        <begin position="99"/>
        <end position="123"/>
    </location>
</feature>